<dbReference type="Gene3D" id="3.40.1690.10">
    <property type="entry name" value="secretion proteins EscU"/>
    <property type="match status" value="1"/>
</dbReference>
<dbReference type="STRING" id="1147123.SAMN05443428_106130"/>
<keyword evidence="1" id="KW-0282">Flagellum</keyword>
<keyword evidence="1" id="KW-0966">Cell projection</keyword>
<keyword evidence="2" id="KW-1185">Reference proteome</keyword>
<dbReference type="GO" id="GO:0005886">
    <property type="term" value="C:plasma membrane"/>
    <property type="evidence" value="ECO:0007669"/>
    <property type="project" value="TreeGrafter"/>
</dbReference>
<dbReference type="GO" id="GO:0009306">
    <property type="term" value="P:protein secretion"/>
    <property type="evidence" value="ECO:0007669"/>
    <property type="project" value="InterPro"/>
</dbReference>
<organism evidence="1 2">
    <name type="scientific">Caloramator quimbayensis</name>
    <dbReference type="NCBI Taxonomy" id="1147123"/>
    <lineage>
        <taxon>Bacteria</taxon>
        <taxon>Bacillati</taxon>
        <taxon>Bacillota</taxon>
        <taxon>Clostridia</taxon>
        <taxon>Eubacteriales</taxon>
        <taxon>Clostridiaceae</taxon>
        <taxon>Caloramator</taxon>
    </lineage>
</organism>
<dbReference type="AlphaFoldDB" id="A0A1T4X702"/>
<dbReference type="PANTHER" id="PTHR30531">
    <property type="entry name" value="FLAGELLAR BIOSYNTHETIC PROTEIN FLHB"/>
    <property type="match status" value="1"/>
</dbReference>
<dbReference type="InterPro" id="IPR006135">
    <property type="entry name" value="T3SS_substrate_exporter"/>
</dbReference>
<gene>
    <name evidence="1" type="ORF">SAMN05443428_106130</name>
</gene>
<proteinExistence type="predicted"/>
<dbReference type="Pfam" id="PF01312">
    <property type="entry name" value="Bac_export_2"/>
    <property type="match status" value="1"/>
</dbReference>
<dbReference type="EMBL" id="FUYH01000006">
    <property type="protein sequence ID" value="SKA85209.1"/>
    <property type="molecule type" value="Genomic_DNA"/>
</dbReference>
<reference evidence="2" key="1">
    <citation type="submission" date="2017-02" db="EMBL/GenBank/DDBJ databases">
        <authorList>
            <person name="Varghese N."/>
            <person name="Submissions S."/>
        </authorList>
    </citation>
    <scope>NUCLEOTIDE SEQUENCE [LARGE SCALE GENOMIC DNA]</scope>
    <source>
        <strain evidence="2">USBA 833</strain>
    </source>
</reference>
<evidence type="ECO:0000313" key="1">
    <source>
        <dbReference type="EMBL" id="SKA85209.1"/>
    </source>
</evidence>
<accession>A0A1T4X702</accession>
<protein>
    <submittedName>
        <fullName evidence="1">Flagellar biosynthesis protein</fullName>
    </submittedName>
</protein>
<dbReference type="Proteomes" id="UP000190105">
    <property type="component" value="Unassembled WGS sequence"/>
</dbReference>
<sequence>MKRKKAAALKYDKTSLAPKITAIGFGQIAEKIIEKANESNVPIINDEKLTNTLCSLSINDYIPSELYETVAEIIAYIYSINDTKRE</sequence>
<dbReference type="InterPro" id="IPR029025">
    <property type="entry name" value="T3SS_substrate_exporter_C"/>
</dbReference>
<dbReference type="RefSeq" id="WP_078696119.1">
    <property type="nucleotide sequence ID" value="NZ_FUYH01000006.1"/>
</dbReference>
<dbReference type="SUPFAM" id="SSF160544">
    <property type="entry name" value="EscU C-terminal domain-like"/>
    <property type="match status" value="1"/>
</dbReference>
<evidence type="ECO:0000313" key="2">
    <source>
        <dbReference type="Proteomes" id="UP000190105"/>
    </source>
</evidence>
<dbReference type="OrthoDB" id="9810419at2"/>
<dbReference type="PANTHER" id="PTHR30531:SF12">
    <property type="entry name" value="FLAGELLAR BIOSYNTHETIC PROTEIN FLHB"/>
    <property type="match status" value="1"/>
</dbReference>
<keyword evidence="1" id="KW-0969">Cilium</keyword>
<name>A0A1T4X702_9CLOT</name>